<reference evidence="1" key="1">
    <citation type="submission" date="2014-07" db="EMBL/GenBank/DDBJ databases">
        <authorList>
            <person name="Martin A.A"/>
            <person name="De Silva N."/>
        </authorList>
    </citation>
    <scope>NUCLEOTIDE SEQUENCE</scope>
</reference>
<organism evidence="1 2">
    <name type="scientific">Strongyloides venezuelensis</name>
    <name type="common">Threadworm</name>
    <dbReference type="NCBI Taxonomy" id="75913"/>
    <lineage>
        <taxon>Eukaryota</taxon>
        <taxon>Metazoa</taxon>
        <taxon>Ecdysozoa</taxon>
        <taxon>Nematoda</taxon>
        <taxon>Chromadorea</taxon>
        <taxon>Rhabditida</taxon>
        <taxon>Tylenchina</taxon>
        <taxon>Panagrolaimomorpha</taxon>
        <taxon>Strongyloidoidea</taxon>
        <taxon>Strongyloididae</taxon>
        <taxon>Strongyloides</taxon>
    </lineage>
</organism>
<evidence type="ECO:0000313" key="1">
    <source>
        <dbReference type="Proteomes" id="UP000035680"/>
    </source>
</evidence>
<accession>A0A0K0G268</accession>
<evidence type="ECO:0000313" key="2">
    <source>
        <dbReference type="WBParaSite" id="SVE_1881400.1"/>
    </source>
</evidence>
<dbReference type="STRING" id="75913.A0A0K0G268"/>
<protein>
    <submittedName>
        <fullName evidence="2">Conserved domain protein</fullName>
    </submittedName>
</protein>
<sequence>MMSFYDFNKQVDFYGNPSLTGFGTFLKDNCTPSLLEVFVERSDTFVIENCSEVETNLLEELIKELKEGKSIFGSLYKIAEENGSYAYEALYNVYEDIIIREALKENFVFSLERILLSIEKGNLCGEIFLSAIEGNSSLIYDVLGCFNDFSRMLLPSNKPLYYCSIHTYVQENRCVPIPQEIENIIISMNGLGKSKRASDRYIRKWMHKYISRNSLY</sequence>
<keyword evidence="1" id="KW-1185">Reference proteome</keyword>
<dbReference type="WBParaSite" id="SVE_1881400.1">
    <property type="protein sequence ID" value="SVE_1881400.1"/>
    <property type="gene ID" value="SVE_1881400"/>
</dbReference>
<dbReference type="AlphaFoldDB" id="A0A0K0G268"/>
<name>A0A0K0G268_STRVS</name>
<dbReference type="Proteomes" id="UP000035680">
    <property type="component" value="Unassembled WGS sequence"/>
</dbReference>
<reference evidence="2" key="2">
    <citation type="submission" date="2015-08" db="UniProtKB">
        <authorList>
            <consortium name="WormBaseParasite"/>
        </authorList>
    </citation>
    <scope>IDENTIFICATION</scope>
</reference>
<proteinExistence type="predicted"/>